<evidence type="ECO:0000313" key="7">
    <source>
        <dbReference type="EMBL" id="SHM36891.1"/>
    </source>
</evidence>
<feature type="signal peptide" evidence="5">
    <location>
        <begin position="1"/>
        <end position="21"/>
    </location>
</feature>
<dbReference type="PROSITE" id="PS51892">
    <property type="entry name" value="SUBTILASE"/>
    <property type="match status" value="1"/>
</dbReference>
<dbReference type="Pfam" id="PF00082">
    <property type="entry name" value="Peptidase_S8"/>
    <property type="match status" value="1"/>
</dbReference>
<dbReference type="PROSITE" id="PS00137">
    <property type="entry name" value="SUBTILASE_HIS"/>
    <property type="match status" value="1"/>
</dbReference>
<keyword evidence="2" id="KW-0378">Hydrolase</keyword>
<dbReference type="GO" id="GO:0016020">
    <property type="term" value="C:membrane"/>
    <property type="evidence" value="ECO:0007669"/>
    <property type="project" value="TreeGrafter"/>
</dbReference>
<protein>
    <submittedName>
        <fullName evidence="7">Subtilase family protein</fullName>
    </submittedName>
</protein>
<dbReference type="GO" id="GO:0004252">
    <property type="term" value="F:serine-type endopeptidase activity"/>
    <property type="evidence" value="ECO:0007669"/>
    <property type="project" value="InterPro"/>
</dbReference>
<proteinExistence type="inferred from homology"/>
<evidence type="ECO:0000313" key="8">
    <source>
        <dbReference type="Proteomes" id="UP000184513"/>
    </source>
</evidence>
<dbReference type="STRING" id="388280.SAMN04488057_101235"/>
<keyword evidence="3" id="KW-0720">Serine protease</keyword>
<evidence type="ECO:0000256" key="5">
    <source>
        <dbReference type="SAM" id="SignalP"/>
    </source>
</evidence>
<dbReference type="InterPro" id="IPR022398">
    <property type="entry name" value="Peptidase_S8_His-AS"/>
</dbReference>
<keyword evidence="8" id="KW-1185">Reference proteome</keyword>
<comment type="caution">
    <text evidence="4">Lacks conserved residue(s) required for the propagation of feature annotation.</text>
</comment>
<sequence>MKIKILFYLILANCLSNFVFSQDTFFYSGDKKITLNENAEKYYLKFEGKVEENRLTQLGYSSREKLQFENENSFGAINPINRDVQYSYAVVSSDLSSVDITEISKDLYVMPFFTTAANIELGISHLFTVKLKSNNDFPILDSIAKANKVKIVGNHTFRPLWYTLSCDIGSLGNALQMANTFYETKLFQYAIPDIMEEPQILELSPPPSDPLFSTQWNFLNTGQAGGTPNADVNITGAWGITKGSSNIVVAILDLGLQSNHPDLTNISPISYDADLGQSPAYCCLQHGMNVGGIIGANHNSIGIAGTSPNSPLMSIWNSNVSSPSIRKKWADAIDFAWQNGASIINCSWGFI</sequence>
<feature type="chain" id="PRO_5012816667" evidence="5">
    <location>
        <begin position="22"/>
        <end position="351"/>
    </location>
</feature>
<keyword evidence="1" id="KW-0645">Protease</keyword>
<organism evidence="7 8">
    <name type="scientific">Cyclobacterium lianum</name>
    <dbReference type="NCBI Taxonomy" id="388280"/>
    <lineage>
        <taxon>Bacteria</taxon>
        <taxon>Pseudomonadati</taxon>
        <taxon>Bacteroidota</taxon>
        <taxon>Cytophagia</taxon>
        <taxon>Cytophagales</taxon>
        <taxon>Cyclobacteriaceae</taxon>
        <taxon>Cyclobacterium</taxon>
    </lineage>
</organism>
<name>A0A1M7I7Y4_9BACT</name>
<evidence type="ECO:0000256" key="3">
    <source>
        <dbReference type="ARBA" id="ARBA00022825"/>
    </source>
</evidence>
<gene>
    <name evidence="7" type="ORF">SAMN04488057_101235</name>
</gene>
<evidence type="ECO:0000256" key="1">
    <source>
        <dbReference type="ARBA" id="ARBA00022670"/>
    </source>
</evidence>
<dbReference type="GO" id="GO:0016485">
    <property type="term" value="P:protein processing"/>
    <property type="evidence" value="ECO:0007669"/>
    <property type="project" value="TreeGrafter"/>
</dbReference>
<dbReference type="Proteomes" id="UP000184513">
    <property type="component" value="Unassembled WGS sequence"/>
</dbReference>
<accession>A0A1M7I7Y4</accession>
<reference evidence="7 8" key="1">
    <citation type="submission" date="2016-11" db="EMBL/GenBank/DDBJ databases">
        <authorList>
            <person name="Jaros S."/>
            <person name="Januszkiewicz K."/>
            <person name="Wedrychowicz H."/>
        </authorList>
    </citation>
    <scope>NUCLEOTIDE SEQUENCE [LARGE SCALE GENOMIC DNA]</scope>
    <source>
        <strain evidence="7 8">CGMCC 1.6102</strain>
    </source>
</reference>
<dbReference type="PANTHER" id="PTHR42884:SF14">
    <property type="entry name" value="NEUROENDOCRINE CONVERTASE 1"/>
    <property type="match status" value="1"/>
</dbReference>
<evidence type="ECO:0000256" key="4">
    <source>
        <dbReference type="PROSITE-ProRule" id="PRU01240"/>
    </source>
</evidence>
<dbReference type="EMBL" id="FRCY01000001">
    <property type="protein sequence ID" value="SHM36891.1"/>
    <property type="molecule type" value="Genomic_DNA"/>
</dbReference>
<keyword evidence="5" id="KW-0732">Signal</keyword>
<dbReference type="AlphaFoldDB" id="A0A1M7I7Y4"/>
<dbReference type="SUPFAM" id="SSF52743">
    <property type="entry name" value="Subtilisin-like"/>
    <property type="match status" value="1"/>
</dbReference>
<feature type="domain" description="Peptidase S8/S53" evidence="6">
    <location>
        <begin position="245"/>
        <end position="349"/>
    </location>
</feature>
<evidence type="ECO:0000256" key="2">
    <source>
        <dbReference type="ARBA" id="ARBA00022801"/>
    </source>
</evidence>
<dbReference type="Gene3D" id="3.40.50.200">
    <property type="entry name" value="Peptidase S8/S53 domain"/>
    <property type="match status" value="1"/>
</dbReference>
<dbReference type="PANTHER" id="PTHR42884">
    <property type="entry name" value="PROPROTEIN CONVERTASE SUBTILISIN/KEXIN-RELATED"/>
    <property type="match status" value="1"/>
</dbReference>
<comment type="similarity">
    <text evidence="4">Belongs to the peptidase S8 family.</text>
</comment>
<dbReference type="InterPro" id="IPR000209">
    <property type="entry name" value="Peptidase_S8/S53_dom"/>
</dbReference>
<evidence type="ECO:0000259" key="6">
    <source>
        <dbReference type="Pfam" id="PF00082"/>
    </source>
</evidence>
<dbReference type="InterPro" id="IPR036852">
    <property type="entry name" value="Peptidase_S8/S53_dom_sf"/>
</dbReference>
<dbReference type="RefSeq" id="WP_073090436.1">
    <property type="nucleotide sequence ID" value="NZ_FRCY01000001.1"/>
</dbReference>